<dbReference type="RefSeq" id="WP_206751373.1">
    <property type="nucleotide sequence ID" value="NZ_SOEY01000026.1"/>
</dbReference>
<dbReference type="EMBL" id="SOEY01000026">
    <property type="protein sequence ID" value="TFB71524.1"/>
    <property type="molecule type" value="Genomic_DNA"/>
</dbReference>
<evidence type="ECO:0008006" key="3">
    <source>
        <dbReference type="Google" id="ProtNLM"/>
    </source>
</evidence>
<gene>
    <name evidence="1" type="ORF">E3O06_11810</name>
</gene>
<comment type="caution">
    <text evidence="1">The sequence shown here is derived from an EMBL/GenBank/DDBJ whole genome shotgun (WGS) entry which is preliminary data.</text>
</comment>
<sequence length="288" mass="31675">MSDSIWATSAAFMNDANEMKTGVNALKSTFARIEGSLSKTDRDLVSRSSLLRGSSVFDSFLVSASALPDLLTLWRGYGAGQVAYAVGLDRARTLVPREQIPGDEHPCPPPGYRDGEIEEIDDRLIRLYDSDSVFVFGGEWKDVKYVSTTGTPDHETQIRDFIAERKFAIARGAFLVDVGPNVDGPINHEKDDGFIDEREVRIIVGLSPDWKFVKFREGRFGLIPYIEMTAGAADTHYISKDAPTLLPIGHVKIGPSPDPESALRALRVFLDSQGYGSTEISASSIPFR</sequence>
<dbReference type="AlphaFoldDB" id="A0A4V3I7Y0"/>
<name>A0A4V3I7Y0_9MICO</name>
<evidence type="ECO:0000313" key="2">
    <source>
        <dbReference type="Proteomes" id="UP000298173"/>
    </source>
</evidence>
<dbReference type="Proteomes" id="UP000298173">
    <property type="component" value="Unassembled WGS sequence"/>
</dbReference>
<organism evidence="1 2">
    <name type="scientific">Cryobacterium glaciale</name>
    <dbReference type="NCBI Taxonomy" id="1259145"/>
    <lineage>
        <taxon>Bacteria</taxon>
        <taxon>Bacillati</taxon>
        <taxon>Actinomycetota</taxon>
        <taxon>Actinomycetes</taxon>
        <taxon>Micrococcales</taxon>
        <taxon>Microbacteriaceae</taxon>
        <taxon>Cryobacterium</taxon>
    </lineage>
</organism>
<protein>
    <recommendedName>
        <fullName evidence="3">DUF2971 domain-containing protein</fullName>
    </recommendedName>
</protein>
<accession>A0A4V3I7Y0</accession>
<keyword evidence="2" id="KW-1185">Reference proteome</keyword>
<evidence type="ECO:0000313" key="1">
    <source>
        <dbReference type="EMBL" id="TFB71524.1"/>
    </source>
</evidence>
<reference evidence="1 2" key="1">
    <citation type="submission" date="2019-03" db="EMBL/GenBank/DDBJ databases">
        <title>Genomics of glacier-inhabiting Cryobacterium strains.</title>
        <authorList>
            <person name="Liu Q."/>
            <person name="Xin Y.-H."/>
        </authorList>
    </citation>
    <scope>NUCLEOTIDE SEQUENCE [LARGE SCALE GENOMIC DNA]</scope>
    <source>
        <strain evidence="1 2">HLT2-23</strain>
    </source>
</reference>
<proteinExistence type="predicted"/>